<evidence type="ECO:0000313" key="7">
    <source>
        <dbReference type="Proteomes" id="UP000324973"/>
    </source>
</evidence>
<comment type="similarity">
    <text evidence="1 4">Belongs to the pseudouridine synthase RsuA family.</text>
</comment>
<dbReference type="Proteomes" id="UP000324973">
    <property type="component" value="Unassembled WGS sequence"/>
</dbReference>
<dbReference type="PROSITE" id="PS01149">
    <property type="entry name" value="PSI_RSU"/>
    <property type="match status" value="1"/>
</dbReference>
<dbReference type="EC" id="5.4.99.-" evidence="4"/>
<proteinExistence type="inferred from homology"/>
<feature type="domain" description="Pseudouridine synthase RsuA/RluA-like" evidence="5">
    <location>
        <begin position="2"/>
        <end position="148"/>
    </location>
</feature>
<keyword evidence="3 4" id="KW-0413">Isomerase</keyword>
<keyword evidence="2" id="KW-0698">rRNA processing</keyword>
<name>A0A5D4XPE1_9GAMM</name>
<gene>
    <name evidence="6" type="ORF">FZO89_09785</name>
</gene>
<evidence type="ECO:0000259" key="5">
    <source>
        <dbReference type="Pfam" id="PF00849"/>
    </source>
</evidence>
<evidence type="ECO:0000256" key="2">
    <source>
        <dbReference type="ARBA" id="ARBA00022552"/>
    </source>
</evidence>
<evidence type="ECO:0000256" key="3">
    <source>
        <dbReference type="ARBA" id="ARBA00023235"/>
    </source>
</evidence>
<dbReference type="RefSeq" id="WP_149103077.1">
    <property type="nucleotide sequence ID" value="NZ_VTFT01000001.1"/>
</dbReference>
<comment type="caution">
    <text evidence="6">The sequence shown here is derived from an EMBL/GenBank/DDBJ whole genome shotgun (WGS) entry which is preliminary data.</text>
</comment>
<dbReference type="PANTHER" id="PTHR47683">
    <property type="entry name" value="PSEUDOURIDINE SYNTHASE FAMILY PROTEIN-RELATED"/>
    <property type="match status" value="1"/>
</dbReference>
<dbReference type="InterPro" id="IPR050343">
    <property type="entry name" value="RsuA_PseudoU_synthase"/>
</dbReference>
<dbReference type="OrthoDB" id="9807213at2"/>
<protein>
    <recommendedName>
        <fullName evidence="4">Pseudouridine synthase</fullName>
        <ecNumber evidence="4">5.4.99.-</ecNumber>
    </recommendedName>
</protein>
<organism evidence="6 7">
    <name type="scientific">Luteimonas viscosa</name>
    <dbReference type="NCBI Taxonomy" id="1132694"/>
    <lineage>
        <taxon>Bacteria</taxon>
        <taxon>Pseudomonadati</taxon>
        <taxon>Pseudomonadota</taxon>
        <taxon>Gammaproteobacteria</taxon>
        <taxon>Lysobacterales</taxon>
        <taxon>Lysobacteraceae</taxon>
        <taxon>Luteimonas</taxon>
    </lineage>
</organism>
<keyword evidence="7" id="KW-1185">Reference proteome</keyword>
<dbReference type="AlphaFoldDB" id="A0A5D4XPE1"/>
<dbReference type="GO" id="GO:0140098">
    <property type="term" value="F:catalytic activity, acting on RNA"/>
    <property type="evidence" value="ECO:0007669"/>
    <property type="project" value="UniProtKB-ARBA"/>
</dbReference>
<evidence type="ECO:0000256" key="1">
    <source>
        <dbReference type="ARBA" id="ARBA00008348"/>
    </source>
</evidence>
<dbReference type="InterPro" id="IPR020103">
    <property type="entry name" value="PsdUridine_synth_cat_dom_sf"/>
</dbReference>
<dbReference type="NCBIfam" id="TIGR00093">
    <property type="entry name" value="pseudouridine synthase"/>
    <property type="match status" value="1"/>
</dbReference>
<dbReference type="GO" id="GO:0001522">
    <property type="term" value="P:pseudouridine synthesis"/>
    <property type="evidence" value="ECO:0007669"/>
    <property type="project" value="InterPro"/>
</dbReference>
<dbReference type="Gene3D" id="3.30.70.1560">
    <property type="entry name" value="Alpha-L RNA-binding motif"/>
    <property type="match status" value="1"/>
</dbReference>
<dbReference type="Pfam" id="PF00849">
    <property type="entry name" value="PseudoU_synth_2"/>
    <property type="match status" value="1"/>
</dbReference>
<dbReference type="InterPro" id="IPR020094">
    <property type="entry name" value="TruA/RsuA/RluB/E/F_N"/>
</dbReference>
<dbReference type="InterPro" id="IPR006145">
    <property type="entry name" value="PsdUridine_synth_RsuA/RluA"/>
</dbReference>
<dbReference type="InterPro" id="IPR018496">
    <property type="entry name" value="PsdUridine_synth_RsuA/RluB_CS"/>
</dbReference>
<evidence type="ECO:0000313" key="6">
    <source>
        <dbReference type="EMBL" id="TYT26526.1"/>
    </source>
</evidence>
<dbReference type="EMBL" id="VTFT01000001">
    <property type="protein sequence ID" value="TYT26526.1"/>
    <property type="molecule type" value="Genomic_DNA"/>
</dbReference>
<dbReference type="GO" id="GO:0006364">
    <property type="term" value="P:rRNA processing"/>
    <property type="evidence" value="ECO:0007669"/>
    <property type="project" value="UniProtKB-KW"/>
</dbReference>
<dbReference type="InterPro" id="IPR000748">
    <property type="entry name" value="PsdUridine_synth_RsuA/RluB/E/F"/>
</dbReference>
<dbReference type="InterPro" id="IPR042092">
    <property type="entry name" value="PsdUridine_s_RsuA/RluB/E/F_cat"/>
</dbReference>
<dbReference type="GO" id="GO:0003723">
    <property type="term" value="F:RNA binding"/>
    <property type="evidence" value="ECO:0007669"/>
    <property type="project" value="InterPro"/>
</dbReference>
<reference evidence="6 7" key="1">
    <citation type="submission" date="2019-08" db="EMBL/GenBank/DDBJ databases">
        <title>Luteimonas viscosus sp. nov., isolated from soil of a sunflower field.</title>
        <authorList>
            <person name="Jianli Z."/>
            <person name="Ying Z."/>
        </authorList>
    </citation>
    <scope>NUCLEOTIDE SEQUENCE [LARGE SCALE GENOMIC DNA]</scope>
    <source>
        <strain evidence="6 7">XBU10</strain>
    </source>
</reference>
<dbReference type="PANTHER" id="PTHR47683:SF2">
    <property type="entry name" value="RNA-BINDING S4 DOMAIN-CONTAINING PROTEIN"/>
    <property type="match status" value="1"/>
</dbReference>
<dbReference type="Gene3D" id="3.30.70.580">
    <property type="entry name" value="Pseudouridine synthase I, catalytic domain, N-terminal subdomain"/>
    <property type="match status" value="1"/>
</dbReference>
<sequence>MLIAFNKPHGVLCQFTDRSTPPRPTLAGFGLPAGVYPAGRLDHDSEGLLLLTDDGALAHRITDPRHKLAKVYLVQVEGTPSAAQLDALRGGIELADGRTRPAQAEVVEPPALWPRDPPVRFRKTVPDAWLRLAIGEGRNRQVRRMTAAVGLPTLRLVRVAIGAHALGGLAPGAWRPVDDGQDITGGGATSAPIPGGRPVC</sequence>
<dbReference type="SUPFAM" id="SSF55120">
    <property type="entry name" value="Pseudouridine synthase"/>
    <property type="match status" value="1"/>
</dbReference>
<evidence type="ECO:0000256" key="4">
    <source>
        <dbReference type="RuleBase" id="RU003887"/>
    </source>
</evidence>
<accession>A0A5D4XPE1</accession>
<dbReference type="GO" id="GO:0009982">
    <property type="term" value="F:pseudouridine synthase activity"/>
    <property type="evidence" value="ECO:0007669"/>
    <property type="project" value="InterPro"/>
</dbReference>